<gene>
    <name evidence="1" type="ORF">QTG54_011348</name>
</gene>
<accession>A0AAD8Y1U3</accession>
<name>A0AAD8Y1U3_9STRA</name>
<protein>
    <submittedName>
        <fullName evidence="1">Uncharacterized protein</fullName>
    </submittedName>
</protein>
<dbReference type="InterPro" id="IPR029063">
    <property type="entry name" value="SAM-dependent_MTases_sf"/>
</dbReference>
<dbReference type="Gene3D" id="3.40.50.150">
    <property type="entry name" value="Vaccinia Virus protein VP39"/>
    <property type="match status" value="1"/>
</dbReference>
<organism evidence="1 2">
    <name type="scientific">Skeletonema marinoi</name>
    <dbReference type="NCBI Taxonomy" id="267567"/>
    <lineage>
        <taxon>Eukaryota</taxon>
        <taxon>Sar</taxon>
        <taxon>Stramenopiles</taxon>
        <taxon>Ochrophyta</taxon>
        <taxon>Bacillariophyta</taxon>
        <taxon>Coscinodiscophyceae</taxon>
        <taxon>Thalassiosirophycidae</taxon>
        <taxon>Thalassiosirales</taxon>
        <taxon>Skeletonemataceae</taxon>
        <taxon>Skeletonema</taxon>
        <taxon>Skeletonema marinoi-dohrnii complex</taxon>
    </lineage>
</organism>
<evidence type="ECO:0000313" key="2">
    <source>
        <dbReference type="Proteomes" id="UP001224775"/>
    </source>
</evidence>
<sequence>MVELDGGGKMTLNGTGLEMSEPSPLVKFWVQSFDGIHPLLDVGCAYGRNVQTAHNLLKEKIDSNKTIILACDCNEGHLAAVNGLCLPGVETLFARLPDNFPPQSLGNKINNDGASGILMSEVLHFLSGEAIEQTLVAARDVLVSGGVLAITACSPFMNFAPNESGVCHINSIIQPLYESNIDRRWPVGDGINLQTLLPGRDLDGRGDNAIKRMPTFFHPFSARDLRRAVEETGLRVTSAEERWHPGYPPQYQNAGRENTQLLAVKV</sequence>
<proteinExistence type="predicted"/>
<dbReference type="SUPFAM" id="SSF53335">
    <property type="entry name" value="S-adenosyl-L-methionine-dependent methyltransferases"/>
    <property type="match status" value="1"/>
</dbReference>
<reference evidence="1" key="1">
    <citation type="submission" date="2023-06" db="EMBL/GenBank/DDBJ databases">
        <title>Survivors Of The Sea: Transcriptome response of Skeletonema marinoi to long-term dormancy.</title>
        <authorList>
            <person name="Pinder M.I.M."/>
            <person name="Kourtchenko O."/>
            <person name="Robertson E.K."/>
            <person name="Larsson T."/>
            <person name="Maumus F."/>
            <person name="Osuna-Cruz C.M."/>
            <person name="Vancaester E."/>
            <person name="Stenow R."/>
            <person name="Vandepoele K."/>
            <person name="Ploug H."/>
            <person name="Bruchert V."/>
            <person name="Godhe A."/>
            <person name="Topel M."/>
        </authorList>
    </citation>
    <scope>NUCLEOTIDE SEQUENCE</scope>
    <source>
        <strain evidence="1">R05AC</strain>
    </source>
</reference>
<keyword evidence="2" id="KW-1185">Reference proteome</keyword>
<dbReference type="Proteomes" id="UP001224775">
    <property type="component" value="Unassembled WGS sequence"/>
</dbReference>
<evidence type="ECO:0000313" key="1">
    <source>
        <dbReference type="EMBL" id="KAK1738054.1"/>
    </source>
</evidence>
<dbReference type="EMBL" id="JATAAI010000022">
    <property type="protein sequence ID" value="KAK1738054.1"/>
    <property type="molecule type" value="Genomic_DNA"/>
</dbReference>
<comment type="caution">
    <text evidence="1">The sequence shown here is derived from an EMBL/GenBank/DDBJ whole genome shotgun (WGS) entry which is preliminary data.</text>
</comment>
<dbReference type="AlphaFoldDB" id="A0AAD8Y1U3"/>